<organism evidence="4 5">
    <name type="scientific">Cuscuta europaea</name>
    <name type="common">European dodder</name>
    <dbReference type="NCBI Taxonomy" id="41803"/>
    <lineage>
        <taxon>Eukaryota</taxon>
        <taxon>Viridiplantae</taxon>
        <taxon>Streptophyta</taxon>
        <taxon>Embryophyta</taxon>
        <taxon>Tracheophyta</taxon>
        <taxon>Spermatophyta</taxon>
        <taxon>Magnoliopsida</taxon>
        <taxon>eudicotyledons</taxon>
        <taxon>Gunneridae</taxon>
        <taxon>Pentapetalae</taxon>
        <taxon>asterids</taxon>
        <taxon>lamiids</taxon>
        <taxon>Solanales</taxon>
        <taxon>Convolvulaceae</taxon>
        <taxon>Cuscuteae</taxon>
        <taxon>Cuscuta</taxon>
        <taxon>Cuscuta subgen. Cuscuta</taxon>
    </lineage>
</organism>
<proteinExistence type="inferred from homology"/>
<dbReference type="GO" id="GO:0006271">
    <property type="term" value="P:DNA strand elongation involved in DNA replication"/>
    <property type="evidence" value="ECO:0007669"/>
    <property type="project" value="TreeGrafter"/>
</dbReference>
<dbReference type="InterPro" id="IPR024826">
    <property type="entry name" value="DNA_pol_delta/II_ssu"/>
</dbReference>
<dbReference type="PANTHER" id="PTHR10416:SF0">
    <property type="entry name" value="DNA POLYMERASE DELTA SUBUNIT 2"/>
    <property type="match status" value="1"/>
</dbReference>
<evidence type="ECO:0000256" key="2">
    <source>
        <dbReference type="ARBA" id="ARBA00022705"/>
    </source>
</evidence>
<protein>
    <submittedName>
        <fullName evidence="4">Uncharacterized protein</fullName>
    </submittedName>
</protein>
<feature type="compositionally biased region" description="Low complexity" evidence="3">
    <location>
        <begin position="83"/>
        <end position="93"/>
    </location>
</feature>
<accession>A0A9P1EMS1</accession>
<comment type="caution">
    <text evidence="4">The sequence shown here is derived from an EMBL/GenBank/DDBJ whole genome shotgun (WGS) entry which is preliminary data.</text>
</comment>
<dbReference type="Gene3D" id="3.60.21.50">
    <property type="match status" value="1"/>
</dbReference>
<gene>
    <name evidence="4" type="ORF">CEURO_LOCUS21297</name>
</gene>
<dbReference type="PANTHER" id="PTHR10416">
    <property type="entry name" value="DNA POLYMERASE DELTA SUBUNIT 2"/>
    <property type="match status" value="1"/>
</dbReference>
<keyword evidence="2" id="KW-0235">DNA replication</keyword>
<keyword evidence="5" id="KW-1185">Reference proteome</keyword>
<evidence type="ECO:0000256" key="3">
    <source>
        <dbReference type="SAM" id="MobiDB-lite"/>
    </source>
</evidence>
<dbReference type="AlphaFoldDB" id="A0A9P1EMS1"/>
<dbReference type="Proteomes" id="UP001152484">
    <property type="component" value="Unassembled WGS sequence"/>
</dbReference>
<name>A0A9P1EMS1_CUSEU</name>
<feature type="compositionally biased region" description="Basic residues" evidence="3">
    <location>
        <begin position="94"/>
        <end position="107"/>
    </location>
</feature>
<evidence type="ECO:0000256" key="1">
    <source>
        <dbReference type="ARBA" id="ARBA00006035"/>
    </source>
</evidence>
<dbReference type="GO" id="GO:0043625">
    <property type="term" value="C:delta DNA polymerase complex"/>
    <property type="evidence" value="ECO:0007669"/>
    <property type="project" value="TreeGrafter"/>
</dbReference>
<dbReference type="EMBL" id="CAMAPE010000070">
    <property type="protein sequence ID" value="CAH9116751.1"/>
    <property type="molecule type" value="Genomic_DNA"/>
</dbReference>
<sequence length="217" mass="24878">MMGNKKSMKKTKEISSMSGEYKQQQGPRKRGRPRKIIPKVEGDEVVNHKDAEEEVVEGETKRAKNSGGESQDKEEIGEGVVASSSLLLPSSQKQRPRRRARRKEHRLKRPIKIIRANQRIGYHADSGCYPYDDRDPFFIESCPHVYFLGNQDEYDTRLIKGSEGQVVRLICIPRFAEIGVVVVRFANSEPFSSDEIDEERTPWASYFLEMTQSINDT</sequence>
<evidence type="ECO:0000313" key="4">
    <source>
        <dbReference type="EMBL" id="CAH9116751.1"/>
    </source>
</evidence>
<feature type="compositionally biased region" description="Basic and acidic residues" evidence="3">
    <location>
        <begin position="38"/>
        <end position="51"/>
    </location>
</feature>
<reference evidence="4" key="1">
    <citation type="submission" date="2022-07" db="EMBL/GenBank/DDBJ databases">
        <authorList>
            <person name="Macas J."/>
            <person name="Novak P."/>
            <person name="Neumann P."/>
        </authorList>
    </citation>
    <scope>NUCLEOTIDE SEQUENCE</scope>
</reference>
<feature type="compositionally biased region" description="Basic residues" evidence="3">
    <location>
        <begin position="27"/>
        <end position="37"/>
    </location>
</feature>
<evidence type="ECO:0000313" key="5">
    <source>
        <dbReference type="Proteomes" id="UP001152484"/>
    </source>
</evidence>
<dbReference type="OrthoDB" id="3763at2759"/>
<comment type="similarity">
    <text evidence="1">Belongs to the DNA polymerase delta/II small subunit family.</text>
</comment>
<feature type="region of interest" description="Disordered" evidence="3">
    <location>
        <begin position="1"/>
        <end position="107"/>
    </location>
</feature>